<feature type="binding site" evidence="7">
    <location>
        <position position="154"/>
    </location>
    <ligand>
        <name>ATP</name>
        <dbReference type="ChEBI" id="CHEBI:30616"/>
    </ligand>
</feature>
<comment type="similarity">
    <text evidence="1">Belongs to the heat shock protein 90 family.</text>
</comment>
<dbReference type="GO" id="GO:0051082">
    <property type="term" value="F:unfolded protein binding"/>
    <property type="evidence" value="ECO:0007669"/>
    <property type="project" value="InterPro"/>
</dbReference>
<dbReference type="NCBIfam" id="NF003555">
    <property type="entry name" value="PRK05218.1"/>
    <property type="match status" value="1"/>
</dbReference>
<dbReference type="GeneID" id="94336684"/>
<dbReference type="InterPro" id="IPR037196">
    <property type="entry name" value="HSP90_C"/>
</dbReference>
<dbReference type="KEGG" id="bdw:94336684"/>
<reference evidence="8" key="1">
    <citation type="journal article" date="2023" name="Nat. Microbiol.">
        <title>Babesia duncani multi-omics identifies virulence factors and drug targets.</title>
        <authorList>
            <person name="Singh P."/>
            <person name="Lonardi S."/>
            <person name="Liang Q."/>
            <person name="Vydyam P."/>
            <person name="Khabirova E."/>
            <person name="Fang T."/>
            <person name="Gihaz S."/>
            <person name="Thekkiniath J."/>
            <person name="Munshi M."/>
            <person name="Abel S."/>
            <person name="Ciampossin L."/>
            <person name="Batugedara G."/>
            <person name="Gupta M."/>
            <person name="Lu X.M."/>
            <person name="Lenz T."/>
            <person name="Chakravarty S."/>
            <person name="Cornillot E."/>
            <person name="Hu Y."/>
            <person name="Ma W."/>
            <person name="Gonzalez L.M."/>
            <person name="Sanchez S."/>
            <person name="Estrada K."/>
            <person name="Sanchez-Flores A."/>
            <person name="Montero E."/>
            <person name="Harb O.S."/>
            <person name="Le Roch K.G."/>
            <person name="Mamoun C.B."/>
        </authorList>
    </citation>
    <scope>NUCLEOTIDE SEQUENCE</scope>
    <source>
        <strain evidence="8">WA1</strain>
    </source>
</reference>
<dbReference type="Gene3D" id="1.20.120.790">
    <property type="entry name" value="Heat shock protein 90, C-terminal domain"/>
    <property type="match status" value="1"/>
</dbReference>
<dbReference type="Proteomes" id="UP001214638">
    <property type="component" value="Unassembled WGS sequence"/>
</dbReference>
<gene>
    <name evidence="8" type="ORF">BdWA1_002386</name>
</gene>
<evidence type="ECO:0000256" key="7">
    <source>
        <dbReference type="PIRSR" id="PIRSR002583-1"/>
    </source>
</evidence>
<comment type="caution">
    <text evidence="8">The sequence shown here is derived from an EMBL/GenBank/DDBJ whole genome shotgun (WGS) entry which is preliminary data.</text>
</comment>
<feature type="binding site" evidence="7">
    <location>
        <begin position="192"/>
        <end position="197"/>
    </location>
    <ligand>
        <name>ATP</name>
        <dbReference type="ChEBI" id="CHEBI:30616"/>
    </ligand>
</feature>
<dbReference type="PANTHER" id="PTHR11528">
    <property type="entry name" value="HEAT SHOCK PROTEIN 90 FAMILY MEMBER"/>
    <property type="match status" value="1"/>
</dbReference>
<evidence type="ECO:0000256" key="4">
    <source>
        <dbReference type="ARBA" id="ARBA00022840"/>
    </source>
</evidence>
<protein>
    <submittedName>
        <fullName evidence="8">Bifunctional HSP90</fullName>
    </submittedName>
</protein>
<dbReference type="GO" id="GO:0140662">
    <property type="term" value="F:ATP-dependent protein folding chaperone"/>
    <property type="evidence" value="ECO:0007669"/>
    <property type="project" value="InterPro"/>
</dbReference>
<dbReference type="InterPro" id="IPR020568">
    <property type="entry name" value="Ribosomal_Su5_D2-typ_SF"/>
</dbReference>
<sequence length="706" mass="79833">MKCGNILRTLAFKRNLNAIQRRNLTTINRLFALCYHSSSKNGLESTLVNSIVNLKVGNGARRFSSESNVDTFEFKAETQKLLQIVAHSLYTDKEVFVRELISNASDALEKLRFLEATTEGLSTSKRDADVPYKIKISTDPENKTFTIEDTGIGMTKDEIINNLGTIAKSGSLAFLEDASLNANDKANAIIGQFGVGFYSSFVVSNKVDVYTRSYDPELGHVGYHWCSDGSGSFTIGECLDLPRGTKIVCHLRDDCLLFSNIHNVKKIAEKFSAFINFPLYMQDGNEEIEITTQKPLWIEKSATDEEHEKFFRYLNNTSWGTPMYKILFHSDAPLSIKSLFYIPEDAPSRMFQSVNEVGVSLHSRKVLVKKSADTIVPKWLFFIKGVVDCEDMPLNVSRETMQDTQLIKKLSNTIVTRILKFLKDESKRDPEKYRRFYEKYSYYLKEGVLDESHSNGPFRDTLLELLRFESSLGEAGSLQSLDEYVAGMKENQKNIYYFCSNNRNVALASPYMENFNRRNRNVLLLLEDIDEFVAMNIQKFKDFKFVAIDSTEEDFEPDLDQQPDTEQQTQIAQEDKTQLVDFVKKTMGQRVSDVKFSDRLFDSPAIVTGFLSPALRKVMKATMRGGTAGAGSTLDSMPCVLELNPSHPVICMLLNVIQKDEGAAEMLIQQLFDNAAIAAGIMDDPRVMLPRLNKLLETTATYASKS</sequence>
<dbReference type="FunFam" id="3.30.230.80:FF:000004">
    <property type="entry name" value="Heat shock protein 75 kDa"/>
    <property type="match status" value="1"/>
</dbReference>
<feature type="binding site" evidence="7">
    <location>
        <begin position="169"/>
        <end position="170"/>
    </location>
    <ligand>
        <name>ATP</name>
        <dbReference type="ChEBI" id="CHEBI:30616"/>
    </ligand>
</feature>
<feature type="binding site" evidence="7">
    <location>
        <position position="162"/>
    </location>
    <ligand>
        <name>ATP</name>
        <dbReference type="ChEBI" id="CHEBI:30616"/>
    </ligand>
</feature>
<feature type="binding site" evidence="7">
    <location>
        <position position="103"/>
    </location>
    <ligand>
        <name>ATP</name>
        <dbReference type="ChEBI" id="CHEBI:30616"/>
    </ligand>
</feature>
<feature type="binding site" evidence="7">
    <location>
        <position position="245"/>
    </location>
    <ligand>
        <name>ATP</name>
        <dbReference type="ChEBI" id="CHEBI:30616"/>
    </ligand>
</feature>
<dbReference type="GO" id="GO:0016887">
    <property type="term" value="F:ATP hydrolysis activity"/>
    <property type="evidence" value="ECO:0007669"/>
    <property type="project" value="InterPro"/>
</dbReference>
<dbReference type="Pfam" id="PF00183">
    <property type="entry name" value="HSP90"/>
    <property type="match status" value="1"/>
</dbReference>
<evidence type="ECO:0000256" key="2">
    <source>
        <dbReference type="ARBA" id="ARBA00022490"/>
    </source>
</evidence>
<dbReference type="FunFam" id="3.30.565.10:FF:000357">
    <property type="entry name" value="Heat shock protein HSP 90-beta"/>
    <property type="match status" value="1"/>
</dbReference>
<keyword evidence="5" id="KW-0346">Stress response</keyword>
<evidence type="ECO:0000256" key="6">
    <source>
        <dbReference type="ARBA" id="ARBA00023186"/>
    </source>
</evidence>
<proteinExistence type="inferred from homology"/>
<dbReference type="Pfam" id="PF13589">
    <property type="entry name" value="HATPase_c_3"/>
    <property type="match status" value="1"/>
</dbReference>
<dbReference type="RefSeq" id="XP_067802635.1">
    <property type="nucleotide sequence ID" value="XM_067947413.1"/>
</dbReference>
<accession>A0AAD9UNI2</accession>
<dbReference type="CDD" id="cd16927">
    <property type="entry name" value="HATPase_Hsp90-like"/>
    <property type="match status" value="1"/>
</dbReference>
<name>A0AAD9UNI2_9APIC</name>
<keyword evidence="2" id="KW-0963">Cytoplasm</keyword>
<keyword evidence="3 7" id="KW-0547">Nucleotide-binding</keyword>
<evidence type="ECO:0000256" key="1">
    <source>
        <dbReference type="ARBA" id="ARBA00008239"/>
    </source>
</evidence>
<feature type="binding site" evidence="7">
    <location>
        <position position="99"/>
    </location>
    <ligand>
        <name>ATP</name>
        <dbReference type="ChEBI" id="CHEBI:30616"/>
    </ligand>
</feature>
<dbReference type="Gene3D" id="3.40.50.11260">
    <property type="match status" value="1"/>
</dbReference>
<dbReference type="InterPro" id="IPR001404">
    <property type="entry name" value="Hsp90_fam"/>
</dbReference>
<dbReference type="InterPro" id="IPR036890">
    <property type="entry name" value="HATPase_C_sf"/>
</dbReference>
<dbReference type="InterPro" id="IPR020575">
    <property type="entry name" value="Hsp90_N"/>
</dbReference>
<keyword evidence="6" id="KW-0143">Chaperone</keyword>
<dbReference type="SUPFAM" id="SSF54211">
    <property type="entry name" value="Ribosomal protein S5 domain 2-like"/>
    <property type="match status" value="1"/>
</dbReference>
<dbReference type="AlphaFoldDB" id="A0AAD9UNI2"/>
<dbReference type="EMBL" id="JALLKP010000003">
    <property type="protein sequence ID" value="KAK2195792.1"/>
    <property type="molecule type" value="Genomic_DNA"/>
</dbReference>
<feature type="binding site" evidence="7">
    <location>
        <position position="398"/>
    </location>
    <ligand>
        <name>ATP</name>
        <dbReference type="ChEBI" id="CHEBI:30616"/>
    </ligand>
</feature>
<feature type="binding site" evidence="7">
    <location>
        <position position="149"/>
    </location>
    <ligand>
        <name>ATP</name>
        <dbReference type="ChEBI" id="CHEBI:30616"/>
    </ligand>
</feature>
<keyword evidence="4 7" id="KW-0067">ATP-binding</keyword>
<dbReference type="Gene3D" id="3.30.565.10">
    <property type="entry name" value="Histidine kinase-like ATPase, C-terminal domain"/>
    <property type="match status" value="1"/>
</dbReference>
<dbReference type="PIRSF" id="PIRSF002583">
    <property type="entry name" value="Hsp90"/>
    <property type="match status" value="1"/>
</dbReference>
<dbReference type="Gene3D" id="3.30.230.80">
    <property type="match status" value="1"/>
</dbReference>
<feature type="binding site" evidence="7">
    <location>
        <position position="168"/>
    </location>
    <ligand>
        <name>ATP</name>
        <dbReference type="ChEBI" id="CHEBI:30616"/>
    </ligand>
</feature>
<dbReference type="SUPFAM" id="SSF55874">
    <property type="entry name" value="ATPase domain of HSP90 chaperone/DNA topoisomerase II/histidine kinase"/>
    <property type="match status" value="1"/>
</dbReference>
<dbReference type="HAMAP" id="MF_00505">
    <property type="entry name" value="HSP90"/>
    <property type="match status" value="1"/>
</dbReference>
<organism evidence="8 9">
    <name type="scientific">Babesia duncani</name>
    <dbReference type="NCBI Taxonomy" id="323732"/>
    <lineage>
        <taxon>Eukaryota</taxon>
        <taxon>Sar</taxon>
        <taxon>Alveolata</taxon>
        <taxon>Apicomplexa</taxon>
        <taxon>Aconoidasida</taxon>
        <taxon>Piroplasmida</taxon>
        <taxon>Babesiidae</taxon>
        <taxon>Babesia</taxon>
    </lineage>
</organism>
<evidence type="ECO:0000313" key="8">
    <source>
        <dbReference type="EMBL" id="KAK2195792.1"/>
    </source>
</evidence>
<dbReference type="PRINTS" id="PR00775">
    <property type="entry name" value="HEATSHOCK90"/>
</dbReference>
<evidence type="ECO:0000256" key="3">
    <source>
        <dbReference type="ARBA" id="ARBA00022741"/>
    </source>
</evidence>
<evidence type="ECO:0000256" key="5">
    <source>
        <dbReference type="ARBA" id="ARBA00023016"/>
    </source>
</evidence>
<dbReference type="GO" id="GO:0005524">
    <property type="term" value="F:ATP binding"/>
    <property type="evidence" value="ECO:0007669"/>
    <property type="project" value="UniProtKB-KW"/>
</dbReference>
<evidence type="ECO:0000313" key="9">
    <source>
        <dbReference type="Proteomes" id="UP001214638"/>
    </source>
</evidence>
<dbReference type="SUPFAM" id="SSF110942">
    <property type="entry name" value="HSP90 C-terminal domain"/>
    <property type="match status" value="1"/>
</dbReference>
<keyword evidence="9" id="KW-1185">Reference proteome</keyword>